<accession>A0A0F9QD59</accession>
<proteinExistence type="predicted"/>
<reference evidence="1" key="1">
    <citation type="journal article" date="2015" name="Nature">
        <title>Complex archaea that bridge the gap between prokaryotes and eukaryotes.</title>
        <authorList>
            <person name="Spang A."/>
            <person name="Saw J.H."/>
            <person name="Jorgensen S.L."/>
            <person name="Zaremba-Niedzwiedzka K."/>
            <person name="Martijn J."/>
            <person name="Lind A.E."/>
            <person name="van Eijk R."/>
            <person name="Schleper C."/>
            <person name="Guy L."/>
            <person name="Ettema T.J."/>
        </authorList>
    </citation>
    <scope>NUCLEOTIDE SEQUENCE</scope>
</reference>
<dbReference type="AlphaFoldDB" id="A0A0F9QD59"/>
<protein>
    <submittedName>
        <fullName evidence="1">Uncharacterized protein</fullName>
    </submittedName>
</protein>
<gene>
    <name evidence="1" type="ORF">LCGC14_0732730</name>
</gene>
<name>A0A0F9QD59_9ZZZZ</name>
<dbReference type="EMBL" id="LAZR01001702">
    <property type="protein sequence ID" value="KKN40484.1"/>
    <property type="molecule type" value="Genomic_DNA"/>
</dbReference>
<sequence>MTIKQFAKRVQEGEQASLRKAGMACKVNLDNCITEIKSGRKWTKINVGRAGKFMINPDGYIFGVKAYGVPNLRHCYGTLANPSEACFQGLWG</sequence>
<evidence type="ECO:0000313" key="1">
    <source>
        <dbReference type="EMBL" id="KKN40484.1"/>
    </source>
</evidence>
<organism evidence="1">
    <name type="scientific">marine sediment metagenome</name>
    <dbReference type="NCBI Taxonomy" id="412755"/>
    <lineage>
        <taxon>unclassified sequences</taxon>
        <taxon>metagenomes</taxon>
        <taxon>ecological metagenomes</taxon>
    </lineage>
</organism>
<comment type="caution">
    <text evidence="1">The sequence shown here is derived from an EMBL/GenBank/DDBJ whole genome shotgun (WGS) entry which is preliminary data.</text>
</comment>